<protein>
    <submittedName>
        <fullName evidence="2">Uncharacterized protein</fullName>
    </submittedName>
</protein>
<sequence>MGGVGTIILFPLICLLSRESKTLCICSISNVWVFFPYDVSNCELYCSFTLLKIW</sequence>
<evidence type="ECO:0000313" key="3">
    <source>
        <dbReference type="Proteomes" id="UP000298652"/>
    </source>
</evidence>
<feature type="signal peptide" evidence="1">
    <location>
        <begin position="1"/>
        <end position="22"/>
    </location>
</feature>
<evidence type="ECO:0000256" key="1">
    <source>
        <dbReference type="SAM" id="SignalP"/>
    </source>
</evidence>
<dbReference type="EMBL" id="CM016554">
    <property type="protein sequence ID" value="TKW28466.1"/>
    <property type="molecule type" value="Genomic_DNA"/>
</dbReference>
<name>A0A4V6DA82_SETVI</name>
<evidence type="ECO:0000313" key="2">
    <source>
        <dbReference type="EMBL" id="TKW28466.1"/>
    </source>
</evidence>
<keyword evidence="3" id="KW-1185">Reference proteome</keyword>
<dbReference type="Gramene" id="TKW28466">
    <property type="protein sequence ID" value="TKW28466"/>
    <property type="gene ID" value="SEVIR_3G324906v2"/>
</dbReference>
<accession>A0A4V6DA82</accession>
<organism evidence="2 3">
    <name type="scientific">Setaria viridis</name>
    <name type="common">Green bristlegrass</name>
    <name type="synonym">Setaria italica subsp. viridis</name>
    <dbReference type="NCBI Taxonomy" id="4556"/>
    <lineage>
        <taxon>Eukaryota</taxon>
        <taxon>Viridiplantae</taxon>
        <taxon>Streptophyta</taxon>
        <taxon>Embryophyta</taxon>
        <taxon>Tracheophyta</taxon>
        <taxon>Spermatophyta</taxon>
        <taxon>Magnoliopsida</taxon>
        <taxon>Liliopsida</taxon>
        <taxon>Poales</taxon>
        <taxon>Poaceae</taxon>
        <taxon>PACMAD clade</taxon>
        <taxon>Panicoideae</taxon>
        <taxon>Panicodae</taxon>
        <taxon>Paniceae</taxon>
        <taxon>Cenchrinae</taxon>
        <taxon>Setaria</taxon>
    </lineage>
</organism>
<feature type="chain" id="PRO_5020185421" evidence="1">
    <location>
        <begin position="23"/>
        <end position="54"/>
    </location>
</feature>
<proteinExistence type="predicted"/>
<dbReference type="AlphaFoldDB" id="A0A4V6DA82"/>
<dbReference type="Proteomes" id="UP000298652">
    <property type="component" value="Chromosome 3"/>
</dbReference>
<gene>
    <name evidence="2" type="ORF">SEVIR_3G324906v2</name>
</gene>
<keyword evidence="1" id="KW-0732">Signal</keyword>
<reference evidence="2" key="1">
    <citation type="submission" date="2019-03" db="EMBL/GenBank/DDBJ databases">
        <title>WGS assembly of Setaria viridis.</title>
        <authorList>
            <person name="Huang P."/>
            <person name="Jenkins J."/>
            <person name="Grimwood J."/>
            <person name="Barry K."/>
            <person name="Healey A."/>
            <person name="Mamidi S."/>
            <person name="Sreedasyam A."/>
            <person name="Shu S."/>
            <person name="Feldman M."/>
            <person name="Wu J."/>
            <person name="Yu Y."/>
            <person name="Chen C."/>
            <person name="Johnson J."/>
            <person name="Rokhsar D."/>
            <person name="Baxter I."/>
            <person name="Schmutz J."/>
            <person name="Brutnell T."/>
            <person name="Kellogg E."/>
        </authorList>
    </citation>
    <scope>NUCLEOTIDE SEQUENCE [LARGE SCALE GENOMIC DNA]</scope>
</reference>